<keyword evidence="3" id="KW-1185">Reference proteome</keyword>
<protein>
    <submittedName>
        <fullName evidence="2">Uncharacterized protein</fullName>
    </submittedName>
</protein>
<dbReference type="EMBL" id="JAAVLW010000011">
    <property type="protein sequence ID" value="NOJ50447.1"/>
    <property type="molecule type" value="Genomic_DNA"/>
</dbReference>
<feature type="coiled-coil region" evidence="1">
    <location>
        <begin position="19"/>
        <end position="46"/>
    </location>
</feature>
<organism evidence="2 3">
    <name type="scientific">Bradyrhizobium archetypum</name>
    <dbReference type="NCBI Taxonomy" id="2721160"/>
    <lineage>
        <taxon>Bacteria</taxon>
        <taxon>Pseudomonadati</taxon>
        <taxon>Pseudomonadota</taxon>
        <taxon>Alphaproteobacteria</taxon>
        <taxon>Hyphomicrobiales</taxon>
        <taxon>Nitrobacteraceae</taxon>
        <taxon>Bradyrhizobium</taxon>
    </lineage>
</organism>
<reference evidence="2 3" key="1">
    <citation type="submission" date="2020-03" db="EMBL/GenBank/DDBJ databases">
        <title>Bradyrhizobium diversity isolated from nodules of Muelleranthus trifoliolatus.</title>
        <authorList>
            <person name="Klepa M."/>
            <person name="Helene L."/>
            <person name="Hungria M."/>
        </authorList>
    </citation>
    <scope>NUCLEOTIDE SEQUENCE [LARGE SCALE GENOMIC DNA]</scope>
    <source>
        <strain evidence="2 3">WSM 1744</strain>
    </source>
</reference>
<accession>A0A7Y4M4Z3</accession>
<proteinExistence type="predicted"/>
<evidence type="ECO:0000313" key="3">
    <source>
        <dbReference type="Proteomes" id="UP000528734"/>
    </source>
</evidence>
<evidence type="ECO:0000313" key="2">
    <source>
        <dbReference type="EMBL" id="NOJ50447.1"/>
    </source>
</evidence>
<keyword evidence="1" id="KW-0175">Coiled coil</keyword>
<sequence length="51" mass="5761">MGQKVRIAKAKAILRSQTLSKQFAEIQKLKEQIRLAEAAAKSARRRPRLTA</sequence>
<evidence type="ECO:0000256" key="1">
    <source>
        <dbReference type="SAM" id="Coils"/>
    </source>
</evidence>
<dbReference type="Proteomes" id="UP000528734">
    <property type="component" value="Unassembled WGS sequence"/>
</dbReference>
<dbReference type="RefSeq" id="WP_171713487.1">
    <property type="nucleotide sequence ID" value="NZ_JAAVLW010000011.1"/>
</dbReference>
<name>A0A7Y4M4Z3_9BRAD</name>
<dbReference type="AlphaFoldDB" id="A0A7Y4M4Z3"/>
<comment type="caution">
    <text evidence="2">The sequence shown here is derived from an EMBL/GenBank/DDBJ whole genome shotgun (WGS) entry which is preliminary data.</text>
</comment>
<gene>
    <name evidence="2" type="ORF">HCN50_30140</name>
</gene>